<dbReference type="ExpressionAtlas" id="Q9LVC2">
    <property type="expression patterns" value="baseline and differential"/>
</dbReference>
<protein>
    <submittedName>
        <fullName evidence="1">Uncharacterized protein</fullName>
    </submittedName>
</protein>
<sequence length="144" mass="16373">MVFRGDTVVSVAHISAEIFQRLRWIPPSDRISSGEMLQLVCCFPLQQLGRFVLWFWNYICVPPPEILYFDGRRDDDDDGYGSSSSSSNFDVSSTETTNGLGIKQGTFIKSMKLSLDCYLELNLILGVYEIMMMMCSCQRSNIKV</sequence>
<dbReference type="PANTHER" id="PTHR35104">
    <property type="entry name" value="OS03G0807000 PROTEIN"/>
    <property type="match status" value="1"/>
</dbReference>
<dbReference type="PANTHER" id="PTHR35104:SF6">
    <property type="entry name" value="PROTEIN, PUTATIVE-RELATED"/>
    <property type="match status" value="1"/>
</dbReference>
<proteinExistence type="predicted"/>
<organism evidence="1">
    <name type="scientific">Arabidopsis thaliana</name>
    <name type="common">Mouse-ear cress</name>
    <dbReference type="NCBI Taxonomy" id="3702"/>
    <lineage>
        <taxon>Eukaryota</taxon>
        <taxon>Viridiplantae</taxon>
        <taxon>Streptophyta</taxon>
        <taxon>Embryophyta</taxon>
        <taxon>Tracheophyta</taxon>
        <taxon>Spermatophyta</taxon>
        <taxon>Magnoliopsida</taxon>
        <taxon>eudicotyledons</taxon>
        <taxon>Gunneridae</taxon>
        <taxon>Pentapetalae</taxon>
        <taxon>rosids</taxon>
        <taxon>malvids</taxon>
        <taxon>Brassicales</taxon>
        <taxon>Brassicaceae</taxon>
        <taxon>Camelineae</taxon>
        <taxon>Arabidopsis</taxon>
    </lineage>
</organism>
<accession>Q9LVC2</accession>
<reference evidence="1" key="1">
    <citation type="journal article" date="2000" name="DNA Res.">
        <title>Structural analysis of Arabidopsis thaliana chromosome 5. X. Sequence features of the regions of 3,076,755 bp covered by sixty P1 and TAC clones.</title>
        <authorList>
            <person name="Sato S."/>
            <person name="Nakamura Y."/>
            <person name="Kaneko T."/>
            <person name="Katoh T."/>
            <person name="Asamizu E."/>
            <person name="Kotani H."/>
            <person name="Tabata S."/>
        </authorList>
    </citation>
    <scope>NUCLEOTIDE SEQUENCE [LARGE SCALE GENOMIC DNA]</scope>
</reference>
<dbReference type="TAIR" id="AT5G56520"/>
<dbReference type="EMBL" id="AB019234">
    <property type="protein sequence ID" value="BAA97178.1"/>
    <property type="molecule type" value="Genomic_DNA"/>
</dbReference>
<dbReference type="AlphaFoldDB" id="Q9LVC2"/>
<name>Q9LVC2_ARATH</name>
<evidence type="ECO:0000313" key="1">
    <source>
        <dbReference type="EMBL" id="BAA97178.1"/>
    </source>
</evidence>
<reference key="2">
    <citation type="journal article" date="2000" name="Nature">
        <title>Sequence and analysis of chromosome 5 of the plant Arabidopsis thaliana.</title>
        <authorList>
            <consortium name="Kazusa DNA Research Institute"/>
            <consortium name="Cold Spring Harbor and Washington University in St Louis Sequencing Consortium"/>
            <consortium name="European Union Arabidopsis Genome Sequencing Consortium"/>
            <person name="Tabata S."/>
            <person name="Kaneko T."/>
            <person name="Nakamura Y."/>
            <person name="Kotani H."/>
            <person name="Kato T."/>
            <person name="Asamizu E."/>
            <person name="Miyajima N."/>
            <person name="Sasamoto S."/>
            <person name="Kimura T."/>
            <person name="Hosouchi T."/>
            <person name="Kawashima K."/>
            <person name="Kohara M."/>
            <person name="Matsumoto M."/>
            <person name="Matsuno A."/>
            <person name="Muraki A."/>
            <person name="Nakayama S."/>
            <person name="Nakazaki N."/>
            <person name="Naruo K."/>
            <person name="Okumura S."/>
            <person name="Shinpo S."/>
            <person name="Takeuchi C."/>
            <person name="Wada T."/>
            <person name="Watanabe A."/>
            <person name="Yamada M."/>
            <person name="Yasuda M."/>
            <person name="Sato S."/>
            <person name="de la Bastide M."/>
            <person name="Huang E."/>
            <person name="Spiegel L."/>
            <person name="Gnoj L."/>
            <person name="O'Shaughnessy A."/>
            <person name="Preston R."/>
            <person name="Habermann K."/>
            <person name="Murray J."/>
            <person name="Johnson D."/>
            <person name="Rohlfing T."/>
            <person name="Nelson J."/>
            <person name="Stoneking T."/>
            <person name="Pepin K."/>
            <person name="Spieth J."/>
            <person name="Sekhon M."/>
            <person name="Armstrong J."/>
            <person name="Becker M."/>
            <person name="Belter E."/>
            <person name="Cordum H."/>
            <person name="Cordes M."/>
            <person name="Courtney L."/>
            <person name="Courtney W."/>
            <person name="Dante M."/>
            <person name="Du H."/>
            <person name="Edwards J."/>
            <person name="Fryman J."/>
            <person name="Haakensen B."/>
            <person name="Lamar E."/>
            <person name="Latreille P."/>
            <person name="Leonard S."/>
            <person name="Meyer R."/>
            <person name="Mulvaney E."/>
            <person name="Ozersky P."/>
            <person name="Riley A."/>
            <person name="Strowmatt C."/>
            <person name="Wagner-McPherson C."/>
            <person name="Wollam A."/>
            <person name="Yoakum M."/>
            <person name="Bell M."/>
            <person name="Dedhia N."/>
            <person name="Parnell L."/>
            <person name="Shah R."/>
            <person name="Rodriguez M."/>
            <person name="See L.H."/>
            <person name="Vil D."/>
            <person name="Baker J."/>
            <person name="Kirchoff K."/>
            <person name="Toth K."/>
            <person name="King L."/>
            <person name="Bahret A."/>
            <person name="Miller B."/>
            <person name="Marra M."/>
            <person name="Martienssen R."/>
            <person name="McCombie W.R."/>
            <person name="Wilson R.K."/>
            <person name="Murphy G."/>
            <person name="Bancroft I."/>
            <person name="Volckaert G."/>
            <person name="Wambutt R."/>
            <person name="Dusterhoft A."/>
            <person name="Stiekema W."/>
            <person name="Pohl T."/>
            <person name="Entian K.D."/>
            <person name="Terryn N."/>
            <person name="Hartley N."/>
            <person name="Bent E."/>
            <person name="Johnson S."/>
            <person name="Langham S.A."/>
            <person name="McCullagh B."/>
            <person name="Robben J."/>
            <person name="Grymonprez B."/>
            <person name="Zimmermann W."/>
            <person name="Ramsperger U."/>
            <person name="Wedler H."/>
            <person name="Balke K."/>
            <person name="Wedler E."/>
            <person name="Peters S."/>
            <person name="van Staveren M."/>
            <person name="Dirkse W."/>
            <person name="Mooijman P."/>
            <person name="Lankhorst R.K."/>
            <person name="Weitzenegger T."/>
            <person name="Bothe G."/>
            <person name="Rose M."/>
            <person name="Hauf J."/>
            <person name="Berneiser S."/>
            <person name="Hempel S."/>
            <person name="Feldpausch M."/>
            <person name="Lamberth S."/>
            <person name="Villarroel R."/>
            <person name="Gielen J."/>
            <person name="Ardiles W."/>
            <person name="Bents O."/>
            <person name="Lemcke K."/>
            <person name="Kolesov G."/>
            <person name="Mayer K."/>
            <person name="Rudd S."/>
            <person name="Schoof H."/>
            <person name="Schueller C."/>
            <person name="Zaccaria P."/>
            <person name="Mewes H.W."/>
            <person name="Bevan M."/>
            <person name="Fransz P."/>
        </authorList>
    </citation>
    <scope>NUCLEOTIDE SEQUENCE [LARGE SCALE GENOMIC DNA]</scope>
    <source>
        <strain>cv. Columbia</strain>
    </source>
</reference>